<accession>A0A0F8YBP2</accession>
<organism evidence="2">
    <name type="scientific">marine sediment metagenome</name>
    <dbReference type="NCBI Taxonomy" id="412755"/>
    <lineage>
        <taxon>unclassified sequences</taxon>
        <taxon>metagenomes</taxon>
        <taxon>ecological metagenomes</taxon>
    </lineage>
</organism>
<dbReference type="EMBL" id="LAZR01067460">
    <property type="protein sequence ID" value="KKK51549.1"/>
    <property type="molecule type" value="Genomic_DNA"/>
</dbReference>
<sequence length="202" mass="23433">MLLYNVAICESVRTGKDIQLVRSELKEKAGEKYKLEGKDPIYVAKKYASYSHNYIKSNLFYYSLIHLRGIRNAIFDQSRVKIVDYFMDKEEQSSYSYKLKDVNREMVFGKAMGRFRGYFNTSKEAVILGITISVYMIIVYASCVIGLFTLVRRHRYKILLFIGFILIYFLGLAGVVGIVRYKLPIVPFYSIISALGIWVVYI</sequence>
<feature type="non-terminal residue" evidence="2">
    <location>
        <position position="202"/>
    </location>
</feature>
<evidence type="ECO:0000313" key="2">
    <source>
        <dbReference type="EMBL" id="KKK51549.1"/>
    </source>
</evidence>
<keyword evidence="1" id="KW-1133">Transmembrane helix</keyword>
<feature type="transmembrane region" description="Helical" evidence="1">
    <location>
        <begin position="158"/>
        <end position="179"/>
    </location>
</feature>
<name>A0A0F8YBP2_9ZZZZ</name>
<reference evidence="2" key="1">
    <citation type="journal article" date="2015" name="Nature">
        <title>Complex archaea that bridge the gap between prokaryotes and eukaryotes.</title>
        <authorList>
            <person name="Spang A."/>
            <person name="Saw J.H."/>
            <person name="Jorgensen S.L."/>
            <person name="Zaremba-Niedzwiedzka K."/>
            <person name="Martijn J."/>
            <person name="Lind A.E."/>
            <person name="van Eijk R."/>
            <person name="Schleper C."/>
            <person name="Guy L."/>
            <person name="Ettema T.J."/>
        </authorList>
    </citation>
    <scope>NUCLEOTIDE SEQUENCE</scope>
</reference>
<keyword evidence="1" id="KW-0812">Transmembrane</keyword>
<proteinExistence type="predicted"/>
<gene>
    <name evidence="2" type="ORF">LCGC14_3113850</name>
</gene>
<protein>
    <submittedName>
        <fullName evidence="2">Uncharacterized protein</fullName>
    </submittedName>
</protein>
<feature type="transmembrane region" description="Helical" evidence="1">
    <location>
        <begin position="185"/>
        <end position="201"/>
    </location>
</feature>
<keyword evidence="1" id="KW-0472">Membrane</keyword>
<comment type="caution">
    <text evidence="2">The sequence shown here is derived from an EMBL/GenBank/DDBJ whole genome shotgun (WGS) entry which is preliminary data.</text>
</comment>
<feature type="transmembrane region" description="Helical" evidence="1">
    <location>
        <begin position="125"/>
        <end position="151"/>
    </location>
</feature>
<dbReference type="AlphaFoldDB" id="A0A0F8YBP2"/>
<evidence type="ECO:0000256" key="1">
    <source>
        <dbReference type="SAM" id="Phobius"/>
    </source>
</evidence>